<evidence type="ECO:0000256" key="1">
    <source>
        <dbReference type="SAM" id="MobiDB-lite"/>
    </source>
</evidence>
<protein>
    <submittedName>
        <fullName evidence="3">Alkylation response protein AidB-like acyl-CoA dehydrogenase</fullName>
    </submittedName>
</protein>
<dbReference type="Gene3D" id="1.10.540.10">
    <property type="entry name" value="Acyl-CoA dehydrogenase/oxidase, N-terminal domain"/>
    <property type="match status" value="1"/>
</dbReference>
<dbReference type="PIRSF" id="PIRSF016578">
    <property type="entry name" value="HsaA"/>
    <property type="match status" value="1"/>
</dbReference>
<reference evidence="3 4" key="1">
    <citation type="submission" date="2020-07" db="EMBL/GenBank/DDBJ databases">
        <title>Sequencing the genomes of 1000 actinobacteria strains.</title>
        <authorList>
            <person name="Klenk H.-P."/>
        </authorList>
    </citation>
    <scope>NUCLEOTIDE SEQUENCE [LARGE SCALE GENOMIC DNA]</scope>
    <source>
        <strain evidence="3 4">DSM 18448</strain>
    </source>
</reference>
<sequence>MTADATTGSPLLRAAHQLAADLLAPNAADVDTTTVPRSHLDALGRAGLLGLAAPVADGGSAAPPRLQRRIQEVLAGADAATWFVGAQHHGPVRLLADSDAPARAELLPRLARGELVAGTAFAHLRRWPDRPVEAERVAGGWRFGGVAPWYTGWELNDVFSLGGATADREVVFGIVPARPRDGLVASEPLRLAAMTATRTVRLRFDGLFVPDSHIVARVPVDRWLHTDRRNTVMPNPAAFGLVATAVRRLHEVAEQTGLTPAGQAADRFAERLERLREHTDRLFDDVPPDDQHDVRLATRARVGTLLVDATTALVVAGGGRSMTLTDPAQRLAREAAFLLVQAQTRPAREEQLRHWAEDRSDGRTDDGSDVLADLRAGDPGTASTGAADVGGSL</sequence>
<dbReference type="Pfam" id="PF02771">
    <property type="entry name" value="Acyl-CoA_dh_N"/>
    <property type="match status" value="1"/>
</dbReference>
<dbReference type="GO" id="GO:0050660">
    <property type="term" value="F:flavin adenine dinucleotide binding"/>
    <property type="evidence" value="ECO:0007669"/>
    <property type="project" value="InterPro"/>
</dbReference>
<feature type="domain" description="Acyl-CoA dehydrogenase/oxidase N-terminal" evidence="2">
    <location>
        <begin position="12"/>
        <end position="114"/>
    </location>
</feature>
<organism evidence="3 4">
    <name type="scientific">Actinopolymorpha rutila</name>
    <dbReference type="NCBI Taxonomy" id="446787"/>
    <lineage>
        <taxon>Bacteria</taxon>
        <taxon>Bacillati</taxon>
        <taxon>Actinomycetota</taxon>
        <taxon>Actinomycetes</taxon>
        <taxon>Propionibacteriales</taxon>
        <taxon>Actinopolymorphaceae</taxon>
        <taxon>Actinopolymorpha</taxon>
    </lineage>
</organism>
<dbReference type="PANTHER" id="PTHR43884:SF12">
    <property type="entry name" value="ISOVALERYL-COA DEHYDROGENASE, MITOCHONDRIAL-RELATED"/>
    <property type="match status" value="1"/>
</dbReference>
<dbReference type="EMBL" id="JACBZH010000001">
    <property type="protein sequence ID" value="NYH91572.1"/>
    <property type="molecule type" value="Genomic_DNA"/>
</dbReference>
<comment type="caution">
    <text evidence="3">The sequence shown here is derived from an EMBL/GenBank/DDBJ whole genome shotgun (WGS) entry which is preliminary data.</text>
</comment>
<dbReference type="InterPro" id="IPR013786">
    <property type="entry name" value="AcylCoA_DH/ox_N"/>
</dbReference>
<dbReference type="InterPro" id="IPR009100">
    <property type="entry name" value="AcylCoA_DH/oxidase_NM_dom_sf"/>
</dbReference>
<evidence type="ECO:0000259" key="2">
    <source>
        <dbReference type="Pfam" id="PF02771"/>
    </source>
</evidence>
<evidence type="ECO:0000313" key="4">
    <source>
        <dbReference type="Proteomes" id="UP000579605"/>
    </source>
</evidence>
<dbReference type="AlphaFoldDB" id="A0A852ZIW5"/>
<gene>
    <name evidence="3" type="ORF">F4554_004210</name>
</gene>
<dbReference type="RefSeq" id="WP_179789127.1">
    <property type="nucleotide sequence ID" value="NZ_BAAARR010000001.1"/>
</dbReference>
<dbReference type="SUPFAM" id="SSF56645">
    <property type="entry name" value="Acyl-CoA dehydrogenase NM domain-like"/>
    <property type="match status" value="1"/>
</dbReference>
<dbReference type="InterPro" id="IPR037069">
    <property type="entry name" value="AcylCoA_DH/ox_N_sf"/>
</dbReference>
<dbReference type="Gene3D" id="2.40.110.10">
    <property type="entry name" value="Butyryl-CoA Dehydrogenase, subunit A, domain 2"/>
    <property type="match status" value="1"/>
</dbReference>
<accession>A0A852ZIW5</accession>
<feature type="region of interest" description="Disordered" evidence="1">
    <location>
        <begin position="348"/>
        <end position="393"/>
    </location>
</feature>
<feature type="compositionally biased region" description="Basic and acidic residues" evidence="1">
    <location>
        <begin position="348"/>
        <end position="366"/>
    </location>
</feature>
<dbReference type="InterPro" id="IPR046373">
    <property type="entry name" value="Acyl-CoA_Oxase/DH_mid-dom_sf"/>
</dbReference>
<proteinExistence type="predicted"/>
<dbReference type="Proteomes" id="UP000579605">
    <property type="component" value="Unassembled WGS sequence"/>
</dbReference>
<keyword evidence="4" id="KW-1185">Reference proteome</keyword>
<evidence type="ECO:0000313" key="3">
    <source>
        <dbReference type="EMBL" id="NYH91572.1"/>
    </source>
</evidence>
<dbReference type="PANTHER" id="PTHR43884">
    <property type="entry name" value="ACYL-COA DEHYDROGENASE"/>
    <property type="match status" value="1"/>
</dbReference>
<dbReference type="GO" id="GO:0003995">
    <property type="term" value="F:acyl-CoA dehydrogenase activity"/>
    <property type="evidence" value="ECO:0007669"/>
    <property type="project" value="TreeGrafter"/>
</dbReference>
<name>A0A852ZIW5_9ACTN</name>